<evidence type="ECO:0000313" key="3">
    <source>
        <dbReference type="EMBL" id="PRT56675.1"/>
    </source>
</evidence>
<feature type="compositionally biased region" description="Polar residues" evidence="2">
    <location>
        <begin position="1"/>
        <end position="14"/>
    </location>
</feature>
<dbReference type="GeneID" id="36518043"/>
<dbReference type="STRING" id="45607.A0A2T0FNW8"/>
<dbReference type="Gene3D" id="1.25.40.10">
    <property type="entry name" value="Tetratricopeptide repeat domain"/>
    <property type="match status" value="2"/>
</dbReference>
<dbReference type="AlphaFoldDB" id="A0A2T0FNW8"/>
<dbReference type="SMART" id="SM00671">
    <property type="entry name" value="SEL1"/>
    <property type="match status" value="7"/>
</dbReference>
<keyword evidence="1" id="KW-0677">Repeat</keyword>
<evidence type="ECO:0000313" key="4">
    <source>
        <dbReference type="Proteomes" id="UP000238350"/>
    </source>
</evidence>
<evidence type="ECO:0000256" key="1">
    <source>
        <dbReference type="ARBA" id="ARBA00022737"/>
    </source>
</evidence>
<dbReference type="Proteomes" id="UP000238350">
    <property type="component" value="Unassembled WGS sequence"/>
</dbReference>
<gene>
    <name evidence="3" type="ORF">B9G98_04295</name>
</gene>
<dbReference type="PANTHER" id="PTHR46430:SF1">
    <property type="entry name" value="CHITIN SYNTHASE REGULATOR SKT5-RELATED"/>
    <property type="match status" value="1"/>
</dbReference>
<dbReference type="OrthoDB" id="272077at2759"/>
<comment type="caution">
    <text evidence="3">The sequence shown here is derived from an EMBL/GenBank/DDBJ whole genome shotgun (WGS) entry which is preliminary data.</text>
</comment>
<reference evidence="3 4" key="1">
    <citation type="submission" date="2017-04" db="EMBL/GenBank/DDBJ databases">
        <title>Genome sequencing of [Candida] sorbophila.</title>
        <authorList>
            <person name="Ahn J.O."/>
        </authorList>
    </citation>
    <scope>NUCLEOTIDE SEQUENCE [LARGE SCALE GENOMIC DNA]</scope>
    <source>
        <strain evidence="3 4">DS02</strain>
    </source>
</reference>
<dbReference type="InterPro" id="IPR051726">
    <property type="entry name" value="Chitin_Synth_Reg"/>
</dbReference>
<keyword evidence="4" id="KW-1185">Reference proteome</keyword>
<accession>A0A2T0FNW8</accession>
<dbReference type="InterPro" id="IPR006597">
    <property type="entry name" value="Sel1-like"/>
</dbReference>
<dbReference type="PANTHER" id="PTHR46430">
    <property type="entry name" value="PROTEIN SKT5-RELATED"/>
    <property type="match status" value="1"/>
</dbReference>
<protein>
    <submittedName>
        <fullName evidence="3">Protein SKT5</fullName>
    </submittedName>
</protein>
<feature type="region of interest" description="Disordered" evidence="2">
    <location>
        <begin position="1"/>
        <end position="33"/>
    </location>
</feature>
<dbReference type="SUPFAM" id="SSF81901">
    <property type="entry name" value="HCP-like"/>
    <property type="match status" value="1"/>
</dbReference>
<feature type="region of interest" description="Disordered" evidence="2">
    <location>
        <begin position="85"/>
        <end position="207"/>
    </location>
</feature>
<organism evidence="3 4">
    <name type="scientific">Wickerhamiella sorbophila</name>
    <dbReference type="NCBI Taxonomy" id="45607"/>
    <lineage>
        <taxon>Eukaryota</taxon>
        <taxon>Fungi</taxon>
        <taxon>Dikarya</taxon>
        <taxon>Ascomycota</taxon>
        <taxon>Saccharomycotina</taxon>
        <taxon>Dipodascomycetes</taxon>
        <taxon>Dipodascales</taxon>
        <taxon>Trichomonascaceae</taxon>
        <taxon>Wickerhamiella</taxon>
    </lineage>
</organism>
<dbReference type="InterPro" id="IPR011990">
    <property type="entry name" value="TPR-like_helical_dom_sf"/>
</dbReference>
<dbReference type="RefSeq" id="XP_024666620.1">
    <property type="nucleotide sequence ID" value="XM_024810852.1"/>
</dbReference>
<proteinExistence type="predicted"/>
<dbReference type="Pfam" id="PF08238">
    <property type="entry name" value="Sel1"/>
    <property type="match status" value="7"/>
</dbReference>
<sequence length="585" mass="63987">MSSNQVLSRTAWRQSDSDLPSEDDSSVLAHHQVKHHTGYEHGYSYAPEVRAGSILYATDTSSPDIPGPSAGGPAKAVTMRSVPYAVNDIPDNNSSHYDYEPEDGPMGPPDGVAPPQIHSPEPDGPLSGFSQVPNLDPTPNMVANIRHLSPDVGSLYSDARSSREPSPRKSSPAFAGHRKTGSASLEFWMPTGSQSPQPQQKLSPRANVFSSSSSRVFELSAVHEGANSEALMPRLKTIELYRKNAQKSNDPVIQFQLAQYMVQTALMPGYANEEEKVLKEKLLKEALAFLRRLAERGHSDAQYLLGDVYSSGAVGGKPDHKQAFHFFLLGAKHGHGEASYRAALCLEEGWGTSRDAGRALKFYRAAAARNQPGALYRLGMIYFFGGLGISDNSNNRLAGIKWLTRAVNAATEIYNRAPYDLAKIYEAGYKDIVFKDLPYAVKLYVRSAELGFIPAAFKLGQAYEMGLLNCPQDSALSIHYYTIGALGNDPRCQLALCAWYSQGAEPHFPVNEDEAYEWALRAAHNGLPKAQYIVGVMLSKGLGCDRDIYMSTQWLKKAAANGFEPAVKRLKSDASNDSNKECVIM</sequence>
<evidence type="ECO:0000256" key="2">
    <source>
        <dbReference type="SAM" id="MobiDB-lite"/>
    </source>
</evidence>
<dbReference type="EMBL" id="NDIQ01000022">
    <property type="protein sequence ID" value="PRT56675.1"/>
    <property type="molecule type" value="Genomic_DNA"/>
</dbReference>
<name>A0A2T0FNW8_9ASCO</name>